<dbReference type="EMBL" id="KZ084137">
    <property type="protein sequence ID" value="OSC98503.1"/>
    <property type="molecule type" value="Genomic_DNA"/>
</dbReference>
<dbReference type="OrthoDB" id="94039at2759"/>
<keyword evidence="3" id="KW-1185">Reference proteome</keyword>
<dbReference type="InterPro" id="IPR029058">
    <property type="entry name" value="AB_hydrolase_fold"/>
</dbReference>
<dbReference type="Gene3D" id="3.40.50.1820">
    <property type="entry name" value="alpha/beta hydrolase"/>
    <property type="match status" value="1"/>
</dbReference>
<gene>
    <name evidence="2" type="ORF">PYCCODRAFT_1374981</name>
</gene>
<dbReference type="Pfam" id="PF12697">
    <property type="entry name" value="Abhydrolase_6"/>
    <property type="match status" value="1"/>
</dbReference>
<organism evidence="2 3">
    <name type="scientific">Trametes coccinea (strain BRFM310)</name>
    <name type="common">Pycnoporus coccineus</name>
    <dbReference type="NCBI Taxonomy" id="1353009"/>
    <lineage>
        <taxon>Eukaryota</taxon>
        <taxon>Fungi</taxon>
        <taxon>Dikarya</taxon>
        <taxon>Basidiomycota</taxon>
        <taxon>Agaricomycotina</taxon>
        <taxon>Agaricomycetes</taxon>
        <taxon>Polyporales</taxon>
        <taxon>Polyporaceae</taxon>
        <taxon>Trametes</taxon>
    </lineage>
</organism>
<dbReference type="Proteomes" id="UP000193067">
    <property type="component" value="Unassembled WGS sequence"/>
</dbReference>
<dbReference type="AlphaFoldDB" id="A0A1Y2ICU7"/>
<accession>A0A1Y2ICU7</accession>
<evidence type="ECO:0000259" key="1">
    <source>
        <dbReference type="Pfam" id="PF12697"/>
    </source>
</evidence>
<name>A0A1Y2ICU7_TRAC3</name>
<dbReference type="GO" id="GO:0016787">
    <property type="term" value="F:hydrolase activity"/>
    <property type="evidence" value="ECO:0007669"/>
    <property type="project" value="UniProtKB-KW"/>
</dbReference>
<sequence>MSCHMTTATWLLPSRRVEAGLRLAAKRYIPEYGHTDGVTLLFFHCAGSHKEVWEPTIEYLFSAASSKLSAFSMREAWSFDMQNHGEGAVLNDAALETIGSSLTVEDWAEGVKRLLSSEDIFAGLKFVGVGHSLGATALLLSTIADDVPAIKYEGIVLVESSLLPREVYEAHREERDGLLQDLCAVISRRRDAWNSRTEALTSFEKRHPWLTWDACVLQIFVHHGLRDIGPSSDGEGEVVLCCRREQESSTYLHTQPHFVAAEIVRNLPPSYPLYFVVGDRLDFVPEHVRDALMNTKQDVSVHKVVNAGHFVVQENPRGLALALAQILTRMHILTRNSRLGSRL</sequence>
<proteinExistence type="predicted"/>
<evidence type="ECO:0000313" key="3">
    <source>
        <dbReference type="Proteomes" id="UP000193067"/>
    </source>
</evidence>
<dbReference type="SUPFAM" id="SSF53474">
    <property type="entry name" value="alpha/beta-Hydrolases"/>
    <property type="match status" value="1"/>
</dbReference>
<reference evidence="2 3" key="1">
    <citation type="journal article" date="2015" name="Biotechnol. Biofuels">
        <title>Enhanced degradation of softwood versus hardwood by the white-rot fungus Pycnoporus coccineus.</title>
        <authorList>
            <person name="Couturier M."/>
            <person name="Navarro D."/>
            <person name="Chevret D."/>
            <person name="Henrissat B."/>
            <person name="Piumi F."/>
            <person name="Ruiz-Duenas F.J."/>
            <person name="Martinez A.T."/>
            <person name="Grigoriev I.V."/>
            <person name="Riley R."/>
            <person name="Lipzen A."/>
            <person name="Berrin J.G."/>
            <person name="Master E.R."/>
            <person name="Rosso M.N."/>
        </authorList>
    </citation>
    <scope>NUCLEOTIDE SEQUENCE [LARGE SCALE GENOMIC DNA]</scope>
    <source>
        <strain evidence="2 3">BRFM310</strain>
    </source>
</reference>
<protein>
    <submittedName>
        <fullName evidence="2">Alpha/beta-hydrolase</fullName>
    </submittedName>
</protein>
<feature type="domain" description="AB hydrolase-1" evidence="1">
    <location>
        <begin position="40"/>
        <end position="320"/>
    </location>
</feature>
<keyword evidence="2" id="KW-0378">Hydrolase</keyword>
<evidence type="ECO:0000313" key="2">
    <source>
        <dbReference type="EMBL" id="OSC98503.1"/>
    </source>
</evidence>
<dbReference type="InterPro" id="IPR000073">
    <property type="entry name" value="AB_hydrolase_1"/>
</dbReference>